<dbReference type="Proteomes" id="UP000051820">
    <property type="component" value="Unassembled WGS sequence"/>
</dbReference>
<dbReference type="InterPro" id="IPR045155">
    <property type="entry name" value="Beta-lactam_cat"/>
</dbReference>
<dbReference type="InterPro" id="IPR000871">
    <property type="entry name" value="Beta-lactam_class-A"/>
</dbReference>
<dbReference type="GO" id="GO:0030655">
    <property type="term" value="P:beta-lactam antibiotic catabolic process"/>
    <property type="evidence" value="ECO:0007669"/>
    <property type="project" value="InterPro"/>
</dbReference>
<sequence length="319" mass="35033">MMRREKNRKTTAKKYTIVGLALFLCLIIGWYHIHGSSKASTTSGNSVGTSSTIAKRQNIIKENLKNYLNTVTKDGTVSVSFYNLGATSGSTASKSEYADVYKEGSLETESNAYTKETAASTYKLFIIAFLMHEKKLGNFTWNSTNTNGFYTMIVESLNDYAESELETYGMSTIDSFIKSQGWYSPVFVDGKDASTTSHSLELLLRSLANGTGVFSNKSDREKILKLMGKQEYRTGIPTGVAEADKGTTVQDKVGFLDDTNNDAAIVTMPNGQRYILVIMTHGHNQSGFSGFPKIAKIAKNVQEIVYGTNAGTKLVDYSN</sequence>
<reference evidence="3 4" key="1">
    <citation type="journal article" date="2015" name="Genome Announc.">
        <title>Expanding the biotechnology potential of lactobacilli through comparative genomics of 213 strains and associated genera.</title>
        <authorList>
            <person name="Sun Z."/>
            <person name="Harris H.M."/>
            <person name="McCann A."/>
            <person name="Guo C."/>
            <person name="Argimon S."/>
            <person name="Zhang W."/>
            <person name="Yang X."/>
            <person name="Jeffery I.B."/>
            <person name="Cooney J.C."/>
            <person name="Kagawa T.F."/>
            <person name="Liu W."/>
            <person name="Song Y."/>
            <person name="Salvetti E."/>
            <person name="Wrobel A."/>
            <person name="Rasinkangas P."/>
            <person name="Parkhill J."/>
            <person name="Rea M.C."/>
            <person name="O'Sullivan O."/>
            <person name="Ritari J."/>
            <person name="Douillard F.P."/>
            <person name="Paul Ross R."/>
            <person name="Yang R."/>
            <person name="Briner A.E."/>
            <person name="Felis G.E."/>
            <person name="de Vos W.M."/>
            <person name="Barrangou R."/>
            <person name="Klaenhammer T.R."/>
            <person name="Caufield P.W."/>
            <person name="Cui Y."/>
            <person name="Zhang H."/>
            <person name="O'Toole P.W."/>
        </authorList>
    </citation>
    <scope>NUCLEOTIDE SEQUENCE [LARGE SCALE GENOMIC DNA]</scope>
    <source>
        <strain evidence="3 4">DSM 5007</strain>
    </source>
</reference>
<evidence type="ECO:0000313" key="4">
    <source>
        <dbReference type="Proteomes" id="UP000051820"/>
    </source>
</evidence>
<feature type="transmembrane region" description="Helical" evidence="1">
    <location>
        <begin position="12"/>
        <end position="33"/>
    </location>
</feature>
<dbReference type="SUPFAM" id="SSF56601">
    <property type="entry name" value="beta-lactamase/transpeptidase-like"/>
    <property type="match status" value="1"/>
</dbReference>
<dbReference type="PANTHER" id="PTHR35333:SF3">
    <property type="entry name" value="BETA-LACTAMASE-TYPE TRANSPEPTIDASE FOLD CONTAINING PROTEIN"/>
    <property type="match status" value="1"/>
</dbReference>
<keyword evidence="4" id="KW-1185">Reference proteome</keyword>
<keyword evidence="1" id="KW-0812">Transmembrane</keyword>
<organism evidence="3 4">
    <name type="scientific">Paucilactobacillus suebicus DSM 5007 = KCTC 3549</name>
    <dbReference type="NCBI Taxonomy" id="1423807"/>
    <lineage>
        <taxon>Bacteria</taxon>
        <taxon>Bacillati</taxon>
        <taxon>Bacillota</taxon>
        <taxon>Bacilli</taxon>
        <taxon>Lactobacillales</taxon>
        <taxon>Lactobacillaceae</taxon>
        <taxon>Paucilactobacillus</taxon>
    </lineage>
</organism>
<keyword evidence="1" id="KW-0472">Membrane</keyword>
<accession>A0A0R1VZA0</accession>
<dbReference type="GO" id="GO:0046677">
    <property type="term" value="P:response to antibiotic"/>
    <property type="evidence" value="ECO:0007669"/>
    <property type="project" value="InterPro"/>
</dbReference>
<feature type="domain" description="Beta-lactamase class A catalytic" evidence="2">
    <location>
        <begin position="167"/>
        <end position="280"/>
    </location>
</feature>
<comment type="caution">
    <text evidence="3">The sequence shown here is derived from an EMBL/GenBank/DDBJ whole genome shotgun (WGS) entry which is preliminary data.</text>
</comment>
<dbReference type="PANTHER" id="PTHR35333">
    <property type="entry name" value="BETA-LACTAMASE"/>
    <property type="match status" value="1"/>
</dbReference>
<dbReference type="AlphaFoldDB" id="A0A0R1VZA0"/>
<protein>
    <submittedName>
        <fullName evidence="3">Beta-lactamase class A</fullName>
    </submittedName>
</protein>
<dbReference type="STRING" id="1423807.FD16_GL001011"/>
<dbReference type="Pfam" id="PF13354">
    <property type="entry name" value="Beta-lactamase2"/>
    <property type="match status" value="1"/>
</dbReference>
<name>A0A0R1VZA0_9LACO</name>
<keyword evidence="1" id="KW-1133">Transmembrane helix</keyword>
<evidence type="ECO:0000259" key="2">
    <source>
        <dbReference type="Pfam" id="PF13354"/>
    </source>
</evidence>
<dbReference type="PATRIC" id="fig|1423807.3.peg.1028"/>
<evidence type="ECO:0000256" key="1">
    <source>
        <dbReference type="SAM" id="Phobius"/>
    </source>
</evidence>
<evidence type="ECO:0000313" key="3">
    <source>
        <dbReference type="EMBL" id="KRM10977.1"/>
    </source>
</evidence>
<gene>
    <name evidence="3" type="ORF">FD16_GL001011</name>
</gene>
<dbReference type="EMBL" id="AZGF01000023">
    <property type="protein sequence ID" value="KRM10977.1"/>
    <property type="molecule type" value="Genomic_DNA"/>
</dbReference>
<dbReference type="GO" id="GO:0008800">
    <property type="term" value="F:beta-lactamase activity"/>
    <property type="evidence" value="ECO:0007669"/>
    <property type="project" value="InterPro"/>
</dbReference>
<dbReference type="InterPro" id="IPR012338">
    <property type="entry name" value="Beta-lactam/transpept-like"/>
</dbReference>
<dbReference type="RefSeq" id="WP_235778177.1">
    <property type="nucleotide sequence ID" value="NZ_AZGF01000023.1"/>
</dbReference>
<dbReference type="Gene3D" id="3.40.710.10">
    <property type="entry name" value="DD-peptidase/beta-lactamase superfamily"/>
    <property type="match status" value="1"/>
</dbReference>
<proteinExistence type="predicted"/>
<dbReference type="eggNOG" id="COG2367">
    <property type="taxonomic scope" value="Bacteria"/>
</dbReference>